<dbReference type="AlphaFoldDB" id="A0A493SZX8"/>
<dbReference type="SUPFAM" id="SSF52540">
    <property type="entry name" value="P-loop containing nucleoside triphosphate hydrolases"/>
    <property type="match status" value="1"/>
</dbReference>
<dbReference type="FunFam" id="3.40.50.300:FF:000776">
    <property type="entry name" value="Guanylate kinase 2"/>
    <property type="match status" value="1"/>
</dbReference>
<evidence type="ECO:0000256" key="2">
    <source>
        <dbReference type="ARBA" id="ARBA00012961"/>
    </source>
</evidence>
<dbReference type="Proteomes" id="UP000016666">
    <property type="component" value="Chromosome 2"/>
</dbReference>
<dbReference type="InterPro" id="IPR017665">
    <property type="entry name" value="Guanylate_kinase"/>
</dbReference>
<dbReference type="InterPro" id="IPR027417">
    <property type="entry name" value="P-loop_NTPase"/>
</dbReference>
<evidence type="ECO:0000256" key="3">
    <source>
        <dbReference type="ARBA" id="ARBA00022679"/>
    </source>
</evidence>
<dbReference type="GeneTree" id="ENSGT00940000155815"/>
<dbReference type="GO" id="GO:0005524">
    <property type="term" value="F:ATP binding"/>
    <property type="evidence" value="ECO:0007669"/>
    <property type="project" value="UniProtKB-KW"/>
</dbReference>
<dbReference type="Pfam" id="PF00625">
    <property type="entry name" value="Guanylate_kin"/>
    <property type="match status" value="1"/>
</dbReference>
<evidence type="ECO:0000313" key="9">
    <source>
        <dbReference type="Proteomes" id="UP000016666"/>
    </source>
</evidence>
<keyword evidence="3" id="KW-0808">Transferase</keyword>
<evidence type="ECO:0000313" key="8">
    <source>
        <dbReference type="Ensembl" id="ENSAPLP00000019061.1"/>
    </source>
</evidence>
<dbReference type="FunFam" id="3.30.63.10:FF:000002">
    <property type="entry name" value="Guanylate kinase 1"/>
    <property type="match status" value="1"/>
</dbReference>
<keyword evidence="9" id="KW-1185">Reference proteome</keyword>
<accession>A0A493SZX8</accession>
<keyword evidence="4" id="KW-0547">Nucleotide-binding</keyword>
<dbReference type="Ensembl" id="ENSAPLT00000047842.1">
    <property type="protein sequence ID" value="ENSAPLP00000019061.1"/>
    <property type="gene ID" value="ENSAPLG00000004222.2"/>
</dbReference>
<dbReference type="InterPro" id="IPR008145">
    <property type="entry name" value="GK/Ca_channel_bsu"/>
</dbReference>
<sequence length="403" mass="44866">MSWRRLRGAFGRAAAAMQGPRPVVLSGPSGAGKSTLIKKLFKDYENIFGFSVSHTTRQPRPGEVNGKDYHFVTREEMKKEIDAGEFLEHAEFSGNMYGTSKAAVQAVQAQNQICVLDVDIQGVKNIKRTDLNPIYISVQPPSMDVLEKRLRDRQTETEESLLKRLSAARVDLELRNPEDPRIQEVLSPLGHFNLSFPNHIAALHFKRHSPLGRPSSQSSPRMFLLKGRKKKHNFQLFLYAGGAQAVLPWVHTSHRQSGRDFSAPAEGQSCRELPPAASCSLCFLVQTRPQLLEVFLIIPSLLSFCSVALAAPGHGLGLFNKQEGKGKGCGMGSIHSPVLGEMCCELFFLCRFGSDVVTQMHMFHFSLGAGRFLVAYICTNQGKEKDFQAVQPVLFWKIHKMLS</sequence>
<keyword evidence="5" id="KW-0418">Kinase</keyword>
<dbReference type="PROSITE" id="PS00856">
    <property type="entry name" value="GUANYLATE_KINASE_1"/>
    <property type="match status" value="1"/>
</dbReference>
<keyword evidence="6" id="KW-0067">ATP-binding</keyword>
<feature type="domain" description="Guanylate kinase-like" evidence="7">
    <location>
        <begin position="20"/>
        <end position="204"/>
    </location>
</feature>
<dbReference type="GO" id="GO:0004385">
    <property type="term" value="F:GMP kinase activity"/>
    <property type="evidence" value="ECO:0007669"/>
    <property type="project" value="UniProtKB-EC"/>
</dbReference>
<name>A0A493SZX8_ANAPP</name>
<reference evidence="8" key="3">
    <citation type="submission" date="2025-09" db="UniProtKB">
        <authorList>
            <consortium name="Ensembl"/>
        </authorList>
    </citation>
    <scope>IDENTIFICATION</scope>
</reference>
<comment type="similarity">
    <text evidence="1">Belongs to the guanylate kinase family.</text>
</comment>
<dbReference type="InterPro" id="IPR020590">
    <property type="entry name" value="Guanylate_kinase_CS"/>
</dbReference>
<gene>
    <name evidence="8" type="primary">GUK1</name>
</gene>
<evidence type="ECO:0000259" key="7">
    <source>
        <dbReference type="PROSITE" id="PS50052"/>
    </source>
</evidence>
<reference evidence="8" key="2">
    <citation type="submission" date="2025-08" db="UniProtKB">
        <authorList>
            <consortium name="Ensembl"/>
        </authorList>
    </citation>
    <scope>IDENTIFICATION</scope>
</reference>
<evidence type="ECO:0000256" key="5">
    <source>
        <dbReference type="ARBA" id="ARBA00022777"/>
    </source>
</evidence>
<evidence type="ECO:0000256" key="1">
    <source>
        <dbReference type="ARBA" id="ARBA00005790"/>
    </source>
</evidence>
<dbReference type="PANTHER" id="PTHR23117:SF13">
    <property type="entry name" value="GUANYLATE KINASE"/>
    <property type="match status" value="1"/>
</dbReference>
<proteinExistence type="inferred from homology"/>
<evidence type="ECO:0000256" key="4">
    <source>
        <dbReference type="ARBA" id="ARBA00022741"/>
    </source>
</evidence>
<organism evidence="8 9">
    <name type="scientific">Anas platyrhynchos platyrhynchos</name>
    <name type="common">Northern mallard</name>
    <dbReference type="NCBI Taxonomy" id="8840"/>
    <lineage>
        <taxon>Eukaryota</taxon>
        <taxon>Metazoa</taxon>
        <taxon>Chordata</taxon>
        <taxon>Craniata</taxon>
        <taxon>Vertebrata</taxon>
        <taxon>Euteleostomi</taxon>
        <taxon>Archelosauria</taxon>
        <taxon>Archosauria</taxon>
        <taxon>Dinosauria</taxon>
        <taxon>Saurischia</taxon>
        <taxon>Theropoda</taxon>
        <taxon>Coelurosauria</taxon>
        <taxon>Aves</taxon>
        <taxon>Neognathae</taxon>
        <taxon>Galloanserae</taxon>
        <taxon>Anseriformes</taxon>
        <taxon>Anatidae</taxon>
        <taxon>Anatinae</taxon>
        <taxon>Anas</taxon>
    </lineage>
</organism>
<reference evidence="8 9" key="1">
    <citation type="submission" date="2017-10" db="EMBL/GenBank/DDBJ databases">
        <title>A new Pekin duck reference genome.</title>
        <authorList>
            <person name="Hou Z.-C."/>
            <person name="Zhou Z.-K."/>
            <person name="Zhu F."/>
            <person name="Hou S.-S."/>
        </authorList>
    </citation>
    <scope>NUCLEOTIDE SEQUENCE [LARGE SCALE GENOMIC DNA]</scope>
</reference>
<dbReference type="CDD" id="cd00071">
    <property type="entry name" value="GMPK"/>
    <property type="match status" value="1"/>
</dbReference>
<dbReference type="SMART" id="SM00072">
    <property type="entry name" value="GuKc"/>
    <property type="match status" value="1"/>
</dbReference>
<dbReference type="Gene3D" id="3.40.50.300">
    <property type="entry name" value="P-loop containing nucleotide triphosphate hydrolases"/>
    <property type="match status" value="1"/>
</dbReference>
<dbReference type="PROSITE" id="PS50052">
    <property type="entry name" value="GUANYLATE_KINASE_2"/>
    <property type="match status" value="1"/>
</dbReference>
<dbReference type="PANTHER" id="PTHR23117">
    <property type="entry name" value="GUANYLATE KINASE-RELATED"/>
    <property type="match status" value="1"/>
</dbReference>
<dbReference type="EC" id="2.7.4.8" evidence="2"/>
<dbReference type="InterPro" id="IPR008144">
    <property type="entry name" value="Guanylate_kin-like_dom"/>
</dbReference>
<evidence type="ECO:0000256" key="6">
    <source>
        <dbReference type="ARBA" id="ARBA00022840"/>
    </source>
</evidence>
<dbReference type="NCBIfam" id="TIGR03263">
    <property type="entry name" value="guanyl_kin"/>
    <property type="match status" value="1"/>
</dbReference>
<dbReference type="GO" id="GO:0005829">
    <property type="term" value="C:cytosol"/>
    <property type="evidence" value="ECO:0007669"/>
    <property type="project" value="TreeGrafter"/>
</dbReference>
<dbReference type="STRING" id="8840.ENSAPLP00000019061"/>
<protein>
    <recommendedName>
        <fullName evidence="2">guanylate kinase</fullName>
        <ecNumber evidence="2">2.7.4.8</ecNumber>
    </recommendedName>
</protein>